<dbReference type="EC" id="6.3.2.2" evidence="4"/>
<dbReference type="GO" id="GO:0005524">
    <property type="term" value="F:ATP binding"/>
    <property type="evidence" value="ECO:0007669"/>
    <property type="project" value="UniProtKB-KW"/>
</dbReference>
<comment type="similarity">
    <text evidence="4">Belongs to the glutamate--cysteine ligase type 2 family. YbdK subfamily.</text>
</comment>
<dbReference type="AlphaFoldDB" id="A0A0A8K4V7"/>
<comment type="catalytic activity">
    <reaction evidence="4">
        <text>L-cysteine + L-glutamate + ATP = gamma-L-glutamyl-L-cysteine + ADP + phosphate + H(+)</text>
        <dbReference type="Rhea" id="RHEA:13285"/>
        <dbReference type="ChEBI" id="CHEBI:15378"/>
        <dbReference type="ChEBI" id="CHEBI:29985"/>
        <dbReference type="ChEBI" id="CHEBI:30616"/>
        <dbReference type="ChEBI" id="CHEBI:35235"/>
        <dbReference type="ChEBI" id="CHEBI:43474"/>
        <dbReference type="ChEBI" id="CHEBI:58173"/>
        <dbReference type="ChEBI" id="CHEBI:456216"/>
        <dbReference type="EC" id="6.3.2.2"/>
    </reaction>
</comment>
<keyword evidence="6" id="KW-1185">Reference proteome</keyword>
<comment type="function">
    <text evidence="4">ATP-dependent carboxylate-amine ligase which exhibits weak glutamate--cysteine ligase activity.</text>
</comment>
<organism evidence="5 6">
    <name type="scientific">Methyloceanibacter caenitepidi</name>
    <dbReference type="NCBI Taxonomy" id="1384459"/>
    <lineage>
        <taxon>Bacteria</taxon>
        <taxon>Pseudomonadati</taxon>
        <taxon>Pseudomonadota</taxon>
        <taxon>Alphaproteobacteria</taxon>
        <taxon>Hyphomicrobiales</taxon>
        <taxon>Hyphomicrobiaceae</taxon>
        <taxon>Methyloceanibacter</taxon>
    </lineage>
</organism>
<dbReference type="HOGENOM" id="CLU_044848_1_0_5"/>
<dbReference type="Gene3D" id="3.30.590.20">
    <property type="match status" value="1"/>
</dbReference>
<dbReference type="InterPro" id="IPR011793">
    <property type="entry name" value="YbdK"/>
</dbReference>
<evidence type="ECO:0000313" key="5">
    <source>
        <dbReference type="EMBL" id="BAQ17910.1"/>
    </source>
</evidence>
<accession>A0A0A8K4V7</accession>
<dbReference type="PANTHER" id="PTHR36510">
    <property type="entry name" value="GLUTAMATE--CYSTEINE LIGASE 2-RELATED"/>
    <property type="match status" value="1"/>
</dbReference>
<sequence>MATKEPTFSIGIEEEYLLVDKQTRDLAPEPPAELLAKAEEASGGQVSPEFLRSQIEVGTHVCRSVQEARDQLVELRSTVGATAAEFGLAPIAASTHPFAHWDSQHHTNKERYNLLAQDLQYVVRRLVICGMHVHVGIDDDDLRIDLLSQAPYFLPHLLALSTSSPFWQGEATGLKSYRLSVFDELPRTGIPHTFSSYSEYERTIELMVSAGLIEDATKIWWDLRPSARFPTLEMRVTDVCPLIEDAVAIAALFQCILRLLYRLRRQNQRWRHYPPFLIRENRWRAQRYGIEEGMVDFGRGAMVPFSHLIEELFELVAEDAAYFGCTREVAHARTILQRGTSADRQLKCYEKAKAAGASQHEALIAVVDELVAETAAVPGAGTKAVLEGENA</sequence>
<dbReference type="InterPro" id="IPR006336">
    <property type="entry name" value="GCS2"/>
</dbReference>
<keyword evidence="3 4" id="KW-0067">ATP-binding</keyword>
<reference evidence="5 6" key="1">
    <citation type="submission" date="2014-09" db="EMBL/GenBank/DDBJ databases">
        <title>Genome sequencing of Methyloceanibacter caenitepidi Gela4.</title>
        <authorList>
            <person name="Takeuchi M."/>
            <person name="Susumu S."/>
            <person name="Kamagata Y."/>
            <person name="Oshima K."/>
            <person name="Hattori M."/>
            <person name="Iwasaki W."/>
        </authorList>
    </citation>
    <scope>NUCLEOTIDE SEQUENCE [LARGE SCALE GENOMIC DNA]</scope>
    <source>
        <strain evidence="5 6">Gela4</strain>
    </source>
</reference>
<dbReference type="KEGG" id="mcg:GL4_2475"/>
<dbReference type="SUPFAM" id="SSF55931">
    <property type="entry name" value="Glutamine synthetase/guanido kinase"/>
    <property type="match status" value="1"/>
</dbReference>
<dbReference type="OrthoDB" id="9769628at2"/>
<gene>
    <name evidence="5" type="ORF">GL4_2475</name>
</gene>
<dbReference type="GO" id="GO:0042398">
    <property type="term" value="P:modified amino acid biosynthetic process"/>
    <property type="evidence" value="ECO:0007669"/>
    <property type="project" value="InterPro"/>
</dbReference>
<keyword evidence="1 4" id="KW-0436">Ligase</keyword>
<dbReference type="Pfam" id="PF04107">
    <property type="entry name" value="GCS2"/>
    <property type="match status" value="1"/>
</dbReference>
<dbReference type="GO" id="GO:0004357">
    <property type="term" value="F:glutamate-cysteine ligase activity"/>
    <property type="evidence" value="ECO:0007669"/>
    <property type="project" value="UniProtKB-EC"/>
</dbReference>
<evidence type="ECO:0000313" key="6">
    <source>
        <dbReference type="Proteomes" id="UP000031643"/>
    </source>
</evidence>
<dbReference type="NCBIfam" id="TIGR02050">
    <property type="entry name" value="gshA_cyan_rel"/>
    <property type="match status" value="1"/>
</dbReference>
<dbReference type="RefSeq" id="WP_045367877.1">
    <property type="nucleotide sequence ID" value="NZ_AP014648.1"/>
</dbReference>
<name>A0A0A8K4V7_9HYPH</name>
<protein>
    <recommendedName>
        <fullName evidence="4">Putative glutamate--cysteine ligase 2</fullName>
        <ecNumber evidence="4">6.3.2.2</ecNumber>
    </recommendedName>
    <alternativeName>
        <fullName evidence="4">Gamma-glutamylcysteine synthetase 2</fullName>
        <shortName evidence="4">GCS 2</shortName>
        <shortName evidence="4">Gamma-GCS 2</shortName>
    </alternativeName>
</protein>
<evidence type="ECO:0000256" key="4">
    <source>
        <dbReference type="HAMAP-Rule" id="MF_01609"/>
    </source>
</evidence>
<dbReference type="InterPro" id="IPR014746">
    <property type="entry name" value="Gln_synth/guanido_kin_cat_dom"/>
</dbReference>
<proteinExistence type="inferred from homology"/>
<evidence type="ECO:0000256" key="3">
    <source>
        <dbReference type="ARBA" id="ARBA00022840"/>
    </source>
</evidence>
<keyword evidence="2 4" id="KW-0547">Nucleotide-binding</keyword>
<dbReference type="STRING" id="1384459.GL4_2475"/>
<dbReference type="HAMAP" id="MF_01609">
    <property type="entry name" value="Glu_cys_ligase_2"/>
    <property type="match status" value="1"/>
</dbReference>
<dbReference type="NCBIfam" id="NF010039">
    <property type="entry name" value="PRK13515.1"/>
    <property type="match status" value="1"/>
</dbReference>
<dbReference type="EMBL" id="AP014648">
    <property type="protein sequence ID" value="BAQ17910.1"/>
    <property type="molecule type" value="Genomic_DNA"/>
</dbReference>
<dbReference type="PANTHER" id="PTHR36510:SF1">
    <property type="entry name" value="GLUTAMATE--CYSTEINE LIGASE 2-RELATED"/>
    <property type="match status" value="1"/>
</dbReference>
<dbReference type="Proteomes" id="UP000031643">
    <property type="component" value="Chromosome"/>
</dbReference>
<dbReference type="InterPro" id="IPR050141">
    <property type="entry name" value="GCL_type2/YbdK_subfam"/>
</dbReference>
<evidence type="ECO:0000256" key="2">
    <source>
        <dbReference type="ARBA" id="ARBA00022741"/>
    </source>
</evidence>
<evidence type="ECO:0000256" key="1">
    <source>
        <dbReference type="ARBA" id="ARBA00022598"/>
    </source>
</evidence>